<dbReference type="GO" id="GO:0160206">
    <property type="term" value="F:tRNA (cytidine(32)/uridine(32)-2'-O)-methyltransferase activity"/>
    <property type="evidence" value="ECO:0007669"/>
    <property type="project" value="UniProtKB-EC"/>
</dbReference>
<dbReference type="FunFam" id="3.40.1280.10:FF:000006">
    <property type="entry name" value="Uncharacterized tRNA/rRNA methyltransferase HI_0380"/>
    <property type="match status" value="1"/>
</dbReference>
<accession>A0A2V4M4G3</accession>
<keyword evidence="4 5" id="KW-0949">S-adenosyl-L-methionine</keyword>
<keyword evidence="5" id="KW-0819">tRNA processing</keyword>
<evidence type="ECO:0000256" key="4">
    <source>
        <dbReference type="ARBA" id="ARBA00022691"/>
    </source>
</evidence>
<dbReference type="GO" id="GO:0106339">
    <property type="term" value="F:tRNA (cytidine(32)-2'-O)-methyltransferase activity"/>
    <property type="evidence" value="ECO:0007669"/>
    <property type="project" value="RHEA"/>
</dbReference>
<keyword evidence="3 7" id="KW-0808">Transferase</keyword>
<proteinExistence type="inferred from homology"/>
<organism evidence="7 8">
    <name type="scientific">Aquipseudomonas alcaligenes</name>
    <name type="common">Pseudomonas alcaligenes</name>
    <dbReference type="NCBI Taxonomy" id="43263"/>
    <lineage>
        <taxon>Bacteria</taxon>
        <taxon>Pseudomonadati</taxon>
        <taxon>Pseudomonadota</taxon>
        <taxon>Gammaproteobacteria</taxon>
        <taxon>Pseudomonadales</taxon>
        <taxon>Pseudomonadaceae</taxon>
        <taxon>Aquipseudomonas</taxon>
    </lineage>
</organism>
<evidence type="ECO:0000256" key="3">
    <source>
        <dbReference type="ARBA" id="ARBA00022679"/>
    </source>
</evidence>
<comment type="caution">
    <text evidence="7">The sequence shown here is derived from an EMBL/GenBank/DDBJ whole genome shotgun (WGS) entry which is preliminary data.</text>
</comment>
<dbReference type="InterPro" id="IPR029026">
    <property type="entry name" value="tRNA_m1G_MTases_N"/>
</dbReference>
<keyword evidence="5" id="KW-0963">Cytoplasm</keyword>
<dbReference type="PANTHER" id="PTHR42786:SF2">
    <property type="entry name" value="TRNA (CYTIDINE_URIDINE-2'-O-)-METHYLTRANSFERASE TRMJ"/>
    <property type="match status" value="1"/>
</dbReference>
<feature type="domain" description="tRNA/rRNA methyltransferase SpoU type" evidence="6">
    <location>
        <begin position="55"/>
        <end position="205"/>
    </location>
</feature>
<comment type="similarity">
    <text evidence="1">Belongs to the class IV-like SAM-binding methyltransferase superfamily. RNA methyltransferase TrmH family.</text>
</comment>
<dbReference type="CDD" id="cd18093">
    <property type="entry name" value="SpoU-like_TrmJ"/>
    <property type="match status" value="1"/>
</dbReference>
<keyword evidence="2 5" id="KW-0489">Methyltransferase</keyword>
<dbReference type="GO" id="GO:0005829">
    <property type="term" value="C:cytosol"/>
    <property type="evidence" value="ECO:0007669"/>
    <property type="project" value="TreeGrafter"/>
</dbReference>
<evidence type="ECO:0000259" key="6">
    <source>
        <dbReference type="Pfam" id="PF00588"/>
    </source>
</evidence>
<evidence type="ECO:0000313" key="8">
    <source>
        <dbReference type="Proteomes" id="UP000248146"/>
    </source>
</evidence>
<evidence type="ECO:0000256" key="5">
    <source>
        <dbReference type="RuleBase" id="RU362024"/>
    </source>
</evidence>
<comment type="catalytic activity">
    <reaction evidence="5">
        <text>cytidine(32) in tRNA + S-adenosyl-L-methionine = 2'-O-methylcytidine(32) in tRNA + S-adenosyl-L-homocysteine + H(+)</text>
        <dbReference type="Rhea" id="RHEA:42932"/>
        <dbReference type="Rhea" id="RHEA-COMP:10288"/>
        <dbReference type="Rhea" id="RHEA-COMP:10289"/>
        <dbReference type="ChEBI" id="CHEBI:15378"/>
        <dbReference type="ChEBI" id="CHEBI:57856"/>
        <dbReference type="ChEBI" id="CHEBI:59789"/>
        <dbReference type="ChEBI" id="CHEBI:74495"/>
        <dbReference type="ChEBI" id="CHEBI:82748"/>
        <dbReference type="EC" id="2.1.1.200"/>
    </reaction>
</comment>
<name>A0A2V4M4G3_AQUAC</name>
<dbReference type="EMBL" id="QJRX01000002">
    <property type="protein sequence ID" value="PYC28287.1"/>
    <property type="molecule type" value="Genomic_DNA"/>
</dbReference>
<dbReference type="FunFam" id="1.10.8.590:FF:000004">
    <property type="entry name" value="tRNA (cytidine/uridine/adenosine-2'-O-)-methyltransferase TrmJ"/>
    <property type="match status" value="1"/>
</dbReference>
<comment type="subcellular location">
    <subcellularLocation>
        <location evidence="5">Cytoplasm</location>
    </subcellularLocation>
</comment>
<evidence type="ECO:0000256" key="2">
    <source>
        <dbReference type="ARBA" id="ARBA00022603"/>
    </source>
</evidence>
<dbReference type="NCBIfam" id="NF011694">
    <property type="entry name" value="PRK15114.1"/>
    <property type="match status" value="1"/>
</dbReference>
<evidence type="ECO:0000313" key="7">
    <source>
        <dbReference type="EMBL" id="PYC28287.1"/>
    </source>
</evidence>
<dbReference type="AlphaFoldDB" id="A0A2V4M4G3"/>
<comment type="function">
    <text evidence="5">Catalyzes the formation of 2'O-methylated cytidine (Cm32) or 2'O-methylated uridine (Um32) at position 32 in tRNA.</text>
</comment>
<dbReference type="NCBIfam" id="TIGR00050">
    <property type="entry name" value="rRNA_methyl_1"/>
    <property type="match status" value="1"/>
</dbReference>
<evidence type="ECO:0000256" key="1">
    <source>
        <dbReference type="ARBA" id="ARBA00007228"/>
    </source>
</evidence>
<dbReference type="Pfam" id="PF00588">
    <property type="entry name" value="SpoU_methylase"/>
    <property type="match status" value="1"/>
</dbReference>
<gene>
    <name evidence="5" type="primary">trmJ</name>
    <name evidence="7" type="ORF">DMO17_03670</name>
</gene>
<dbReference type="PANTHER" id="PTHR42786">
    <property type="entry name" value="TRNA/RRNA METHYLTRANSFERASE"/>
    <property type="match status" value="1"/>
</dbReference>
<dbReference type="GO" id="GO:0002128">
    <property type="term" value="P:tRNA nucleoside ribose methylation"/>
    <property type="evidence" value="ECO:0007669"/>
    <property type="project" value="TreeGrafter"/>
</dbReference>
<dbReference type="EC" id="2.1.1.200" evidence="5"/>
<dbReference type="PIRSF" id="PIRSF004808">
    <property type="entry name" value="LasT"/>
    <property type="match status" value="1"/>
</dbReference>
<dbReference type="Proteomes" id="UP000248146">
    <property type="component" value="Unassembled WGS sequence"/>
</dbReference>
<dbReference type="SUPFAM" id="SSF75217">
    <property type="entry name" value="alpha/beta knot"/>
    <property type="match status" value="1"/>
</dbReference>
<comment type="catalytic activity">
    <reaction evidence="5">
        <text>uridine(32) in tRNA + S-adenosyl-L-methionine = 2'-O-methyluridine(32) in tRNA + S-adenosyl-L-homocysteine + H(+)</text>
        <dbReference type="Rhea" id="RHEA:42936"/>
        <dbReference type="Rhea" id="RHEA-COMP:10107"/>
        <dbReference type="Rhea" id="RHEA-COMP:10290"/>
        <dbReference type="ChEBI" id="CHEBI:15378"/>
        <dbReference type="ChEBI" id="CHEBI:57856"/>
        <dbReference type="ChEBI" id="CHEBI:59789"/>
        <dbReference type="ChEBI" id="CHEBI:65315"/>
        <dbReference type="ChEBI" id="CHEBI:74478"/>
        <dbReference type="EC" id="2.1.1.200"/>
    </reaction>
</comment>
<dbReference type="InterPro" id="IPR001537">
    <property type="entry name" value="SpoU_MeTrfase"/>
</dbReference>
<comment type="subunit">
    <text evidence="5">Homodimer.</text>
</comment>
<dbReference type="InterPro" id="IPR004384">
    <property type="entry name" value="RNA_MeTrfase_TrmJ/LasT"/>
</dbReference>
<dbReference type="GO" id="GO:0003723">
    <property type="term" value="F:RNA binding"/>
    <property type="evidence" value="ECO:0007669"/>
    <property type="project" value="InterPro"/>
</dbReference>
<dbReference type="Gene3D" id="3.40.1280.10">
    <property type="match status" value="1"/>
</dbReference>
<reference evidence="7 8" key="1">
    <citation type="submission" date="2018-06" db="EMBL/GenBank/DDBJ databases">
        <title>Pseudomonas diversity within urban Lake Michigan freshwaters.</title>
        <authorList>
            <person name="Batrich M."/>
            <person name="Hatzopoulos T."/>
            <person name="Putonti C."/>
        </authorList>
    </citation>
    <scope>NUCLEOTIDE SEQUENCE [LARGE SCALE GENOMIC DNA]</scope>
    <source>
        <strain evidence="7 8">MB-090714</strain>
    </source>
</reference>
<dbReference type="OrthoDB" id="9806346at2"/>
<protein>
    <recommendedName>
        <fullName evidence="5">tRNA (cytidine/uridine-2'-O-)-methyltransferase TrmJ</fullName>
        <ecNumber evidence="5">2.1.1.200</ecNumber>
    </recommendedName>
    <alternativeName>
        <fullName evidence="5">tRNA (cytidine(32)/uridine(32)-2'-O)-methyltransferase</fullName>
    </alternativeName>
    <alternativeName>
        <fullName evidence="5">tRNA Cm32/Um32 methyltransferase</fullName>
    </alternativeName>
</protein>
<sequence>MEGSPGSLKKKAGHSSRLAFPVQPARCGAWHWLGGFCNIHGPLRSPWSCQVLQNIRVVLVNTSHPGNIGGAARAMKNMGLSRLVLVDPEDFPSSEAVARASGATDILDNAVVVETLEEALAGCSVALGTSARDRRIPWPLLDPRECATTSLQHVEMGGEVALVFGREYAGLTNEELQRCQFHVHIPSNPEFSSLNLAAAVQVLAYEVRMAWLAAQGQPTKMNKLETTAMLNTQPVTTDELELFYGHLESTLVEIGFLDPANPRHLMSRLRRLYGRAGISKLEMNILRGVLTETQKAVRGESHKRSKDDV</sequence>
<dbReference type="Gene3D" id="1.10.8.590">
    <property type="match status" value="1"/>
</dbReference>
<dbReference type="InterPro" id="IPR029028">
    <property type="entry name" value="Alpha/beta_knot_MTases"/>
</dbReference>